<reference evidence="1" key="1">
    <citation type="submission" date="2023-02" db="EMBL/GenBank/DDBJ databases">
        <title>Actinokineospora globicatena NBRC 15670.</title>
        <authorList>
            <person name="Ichikawa N."/>
            <person name="Sato H."/>
            <person name="Tonouchi N."/>
        </authorList>
    </citation>
    <scope>NUCLEOTIDE SEQUENCE</scope>
    <source>
        <strain evidence="1">NBRC 15670</strain>
    </source>
</reference>
<proteinExistence type="predicted"/>
<accession>A0A9W6VAM4</accession>
<dbReference type="EMBL" id="BSSD01000004">
    <property type="protein sequence ID" value="GLW92256.1"/>
    <property type="molecule type" value="Genomic_DNA"/>
</dbReference>
<evidence type="ECO:0000313" key="1">
    <source>
        <dbReference type="EMBL" id="GLW92256.1"/>
    </source>
</evidence>
<evidence type="ECO:0000313" key="2">
    <source>
        <dbReference type="Proteomes" id="UP001165042"/>
    </source>
</evidence>
<dbReference type="Proteomes" id="UP001165042">
    <property type="component" value="Unassembled WGS sequence"/>
</dbReference>
<sequence length="210" mass="23866">MTTEDLTRPPGNSNWVRNLVETLVAQREPLAEGAARAPKLVPQFWAGTTADRVEARMRAEGDAWQAVLEVHDEVVRRAEGHNTFVHELPHLWHPADRAERARYAQLWTGAAVDVREVLLRAAAALDSIAPQRARGPVDQAVTPIWGVAASSIEPVPDWPVQDPDPPYQHEQRRTSINGHVFEYRRRLVEQERLFEQLLVGPRSARVRWQH</sequence>
<name>A0A9W6VAM4_9PSEU</name>
<protein>
    <submittedName>
        <fullName evidence="1">Uncharacterized protein</fullName>
    </submittedName>
</protein>
<gene>
    <name evidence="1" type="ORF">Aglo03_30720</name>
</gene>
<dbReference type="AlphaFoldDB" id="A0A9W6VAM4"/>
<organism evidence="1 2">
    <name type="scientific">Actinokineospora globicatena</name>
    <dbReference type="NCBI Taxonomy" id="103729"/>
    <lineage>
        <taxon>Bacteria</taxon>
        <taxon>Bacillati</taxon>
        <taxon>Actinomycetota</taxon>
        <taxon>Actinomycetes</taxon>
        <taxon>Pseudonocardiales</taxon>
        <taxon>Pseudonocardiaceae</taxon>
        <taxon>Actinokineospora</taxon>
    </lineage>
</organism>
<dbReference type="RefSeq" id="WP_285610879.1">
    <property type="nucleotide sequence ID" value="NZ_BSSD01000004.1"/>
</dbReference>
<keyword evidence="2" id="KW-1185">Reference proteome</keyword>
<comment type="caution">
    <text evidence="1">The sequence shown here is derived from an EMBL/GenBank/DDBJ whole genome shotgun (WGS) entry which is preliminary data.</text>
</comment>